<reference evidence="8 9" key="1">
    <citation type="submission" date="2019-05" db="EMBL/GenBank/DDBJ databases">
        <title>Complete genome sequence of Izhakiella calystegiae KSNA2, an endophyte isolated from beach morning glory (Calystegia soldanella).</title>
        <authorList>
            <person name="Jiang L."/>
            <person name="Jeong J.C."/>
            <person name="Kim C.Y."/>
            <person name="Kim D.H."/>
            <person name="Kim S.W."/>
            <person name="Lee j."/>
        </authorList>
    </citation>
    <scope>NUCLEOTIDE SEQUENCE [LARGE SCALE GENOMIC DNA]</scope>
    <source>
        <strain evidence="8 9">KSNA2</strain>
    </source>
</reference>
<dbReference type="RefSeq" id="WP_138098596.1">
    <property type="nucleotide sequence ID" value="NZ_CP040428.1"/>
</dbReference>
<evidence type="ECO:0000313" key="8">
    <source>
        <dbReference type="EMBL" id="QCT22195.1"/>
    </source>
</evidence>
<comment type="similarity">
    <text evidence="1">Belongs to the HicA mRNA interferase family.</text>
</comment>
<sequence>MKSGDLIKTLTAAGCILRRQGGGSHQIWWSPITGRTFPVPHPKKDLPVGTVKAIKRMAGIQTH</sequence>
<dbReference type="KEGG" id="izh:FEM41_22355"/>
<keyword evidence="7" id="KW-0346">Stress response</keyword>
<keyword evidence="3" id="KW-0540">Nuclease</keyword>
<keyword evidence="4" id="KW-0255">Endonuclease</keyword>
<gene>
    <name evidence="8" type="ORF">FEM41_22355</name>
</gene>
<dbReference type="GO" id="GO:0016787">
    <property type="term" value="F:hydrolase activity"/>
    <property type="evidence" value="ECO:0007669"/>
    <property type="project" value="UniProtKB-KW"/>
</dbReference>
<protein>
    <submittedName>
        <fullName evidence="8">Type II toxin-antitoxin system HicA family toxin</fullName>
    </submittedName>
</protein>
<name>A0A4P8YMW1_9ENTR</name>
<evidence type="ECO:0000256" key="3">
    <source>
        <dbReference type="ARBA" id="ARBA00022722"/>
    </source>
</evidence>
<dbReference type="InterPro" id="IPR038570">
    <property type="entry name" value="HicA_sf"/>
</dbReference>
<dbReference type="EMBL" id="CP040428">
    <property type="protein sequence ID" value="QCT22195.1"/>
    <property type="molecule type" value="Genomic_DNA"/>
</dbReference>
<keyword evidence="2" id="KW-1277">Toxin-antitoxin system</keyword>
<keyword evidence="6" id="KW-0694">RNA-binding</keyword>
<dbReference type="Pfam" id="PF07927">
    <property type="entry name" value="HicA_toxin"/>
    <property type="match status" value="1"/>
</dbReference>
<dbReference type="SUPFAM" id="SSF54786">
    <property type="entry name" value="YcfA/nrd intein domain"/>
    <property type="match status" value="1"/>
</dbReference>
<dbReference type="GO" id="GO:0004519">
    <property type="term" value="F:endonuclease activity"/>
    <property type="evidence" value="ECO:0007669"/>
    <property type="project" value="UniProtKB-KW"/>
</dbReference>
<organism evidence="8 9">
    <name type="scientific">Jejubacter calystegiae</name>
    <dbReference type="NCBI Taxonomy" id="2579935"/>
    <lineage>
        <taxon>Bacteria</taxon>
        <taxon>Pseudomonadati</taxon>
        <taxon>Pseudomonadota</taxon>
        <taxon>Gammaproteobacteria</taxon>
        <taxon>Enterobacterales</taxon>
        <taxon>Enterobacteriaceae</taxon>
        <taxon>Jejubacter</taxon>
    </lineage>
</organism>
<accession>A0A4P8YMW1</accession>
<evidence type="ECO:0000256" key="5">
    <source>
        <dbReference type="ARBA" id="ARBA00022801"/>
    </source>
</evidence>
<dbReference type="Proteomes" id="UP000302163">
    <property type="component" value="Chromosome"/>
</dbReference>
<evidence type="ECO:0000256" key="1">
    <source>
        <dbReference type="ARBA" id="ARBA00006620"/>
    </source>
</evidence>
<evidence type="ECO:0000256" key="7">
    <source>
        <dbReference type="ARBA" id="ARBA00023016"/>
    </source>
</evidence>
<dbReference type="Gene3D" id="3.30.920.30">
    <property type="entry name" value="Hypothetical protein"/>
    <property type="match status" value="1"/>
</dbReference>
<dbReference type="InterPro" id="IPR012933">
    <property type="entry name" value="HicA_mRNA_interferase"/>
</dbReference>
<dbReference type="OrthoDB" id="9811409at2"/>
<evidence type="ECO:0000256" key="4">
    <source>
        <dbReference type="ARBA" id="ARBA00022759"/>
    </source>
</evidence>
<dbReference type="GO" id="GO:0003729">
    <property type="term" value="F:mRNA binding"/>
    <property type="evidence" value="ECO:0007669"/>
    <property type="project" value="InterPro"/>
</dbReference>
<evidence type="ECO:0000313" key="9">
    <source>
        <dbReference type="Proteomes" id="UP000302163"/>
    </source>
</evidence>
<evidence type="ECO:0000256" key="2">
    <source>
        <dbReference type="ARBA" id="ARBA00022649"/>
    </source>
</evidence>
<keyword evidence="5" id="KW-0378">Hydrolase</keyword>
<keyword evidence="9" id="KW-1185">Reference proteome</keyword>
<proteinExistence type="inferred from homology"/>
<evidence type="ECO:0000256" key="6">
    <source>
        <dbReference type="ARBA" id="ARBA00022884"/>
    </source>
</evidence>
<dbReference type="AlphaFoldDB" id="A0A4P8YMW1"/>